<reference evidence="3" key="1">
    <citation type="submission" date="2017-02" db="UniProtKB">
        <authorList>
            <consortium name="WormBaseParasite"/>
        </authorList>
    </citation>
    <scope>IDENTIFICATION</scope>
</reference>
<proteinExistence type="predicted"/>
<organism evidence="3">
    <name type="scientific">Nippostrongylus brasiliensis</name>
    <name type="common">Rat hookworm</name>
    <dbReference type="NCBI Taxonomy" id="27835"/>
    <lineage>
        <taxon>Eukaryota</taxon>
        <taxon>Metazoa</taxon>
        <taxon>Ecdysozoa</taxon>
        <taxon>Nematoda</taxon>
        <taxon>Chromadorea</taxon>
        <taxon>Rhabditida</taxon>
        <taxon>Rhabditina</taxon>
        <taxon>Rhabditomorpha</taxon>
        <taxon>Strongyloidea</taxon>
        <taxon>Heligmosomidae</taxon>
        <taxon>Nippostrongylus</taxon>
    </lineage>
</organism>
<name>A0A0N4XTA7_NIPBR</name>
<keyword evidence="2" id="KW-1185">Reference proteome</keyword>
<reference evidence="1 2" key="2">
    <citation type="submission" date="2018-11" db="EMBL/GenBank/DDBJ databases">
        <authorList>
            <consortium name="Pathogen Informatics"/>
        </authorList>
    </citation>
    <scope>NUCLEOTIDE SEQUENCE [LARGE SCALE GENOMIC DNA]</scope>
</reference>
<accession>A0A0N4XTA7</accession>
<evidence type="ECO:0000313" key="1">
    <source>
        <dbReference type="EMBL" id="VDL69406.1"/>
    </source>
</evidence>
<sequence length="89" mass="9659">MLRHNEKTLVDALVARVIDGGKEFCLLMVPSKRKGPPQLTELQTQLPLANPVESSSLALSQPPTATSPFALTTIEAKTHWLKASQPLTV</sequence>
<dbReference type="Proteomes" id="UP000271162">
    <property type="component" value="Unassembled WGS sequence"/>
</dbReference>
<protein>
    <submittedName>
        <fullName evidence="1 3">Uncharacterized protein</fullName>
    </submittedName>
</protein>
<evidence type="ECO:0000313" key="2">
    <source>
        <dbReference type="Proteomes" id="UP000271162"/>
    </source>
</evidence>
<evidence type="ECO:0000313" key="3">
    <source>
        <dbReference type="WBParaSite" id="NBR_0000581601-mRNA-1"/>
    </source>
</evidence>
<dbReference type="EMBL" id="UYSL01019760">
    <property type="protein sequence ID" value="VDL69406.1"/>
    <property type="molecule type" value="Genomic_DNA"/>
</dbReference>
<gene>
    <name evidence="1" type="ORF">NBR_LOCUS5817</name>
</gene>
<dbReference type="AlphaFoldDB" id="A0A0N4XTA7"/>
<dbReference type="WBParaSite" id="NBR_0000581601-mRNA-1">
    <property type="protein sequence ID" value="NBR_0000581601-mRNA-1"/>
    <property type="gene ID" value="NBR_0000581601"/>
</dbReference>